<keyword evidence="5" id="KW-1185">Reference proteome</keyword>
<dbReference type="PANTHER" id="PTHR11496">
    <property type="entry name" value="ALCOHOL DEHYDROGENASE"/>
    <property type="match status" value="1"/>
</dbReference>
<protein>
    <recommendedName>
        <fullName evidence="6">Alcohol dehydrogenase iron-type/glycerol dehydrogenase GldA domain-containing protein</fullName>
    </recommendedName>
</protein>
<dbReference type="InterPro" id="IPR039697">
    <property type="entry name" value="Alcohol_dehydrogenase_Fe"/>
</dbReference>
<evidence type="ECO:0000313" key="4">
    <source>
        <dbReference type="EMBL" id="CAD0108602.1"/>
    </source>
</evidence>
<evidence type="ECO:0000259" key="2">
    <source>
        <dbReference type="Pfam" id="PF00465"/>
    </source>
</evidence>
<dbReference type="PANTHER" id="PTHR11496:SF107">
    <property type="entry name" value="ALCOHOL DEHYDROGENASE, PUTATIVE (AFU_ORTHOLOGUE AFUA_1G06800)-RELATED"/>
    <property type="match status" value="1"/>
</dbReference>
<dbReference type="Gene3D" id="3.40.50.1970">
    <property type="match status" value="1"/>
</dbReference>
<dbReference type="SUPFAM" id="SSF56796">
    <property type="entry name" value="Dehydroquinate synthase-like"/>
    <property type="match status" value="1"/>
</dbReference>
<evidence type="ECO:0000259" key="3">
    <source>
        <dbReference type="Pfam" id="PF25137"/>
    </source>
</evidence>
<dbReference type="InterPro" id="IPR056798">
    <property type="entry name" value="ADH_Fe_C"/>
</dbReference>
<keyword evidence="1" id="KW-0560">Oxidoreductase</keyword>
<dbReference type="Proteomes" id="UP000745764">
    <property type="component" value="Unassembled WGS sequence"/>
</dbReference>
<dbReference type="AlphaFoldDB" id="A0A9N8KFA9"/>
<dbReference type="Pfam" id="PF00465">
    <property type="entry name" value="Fe-ADH"/>
    <property type="match status" value="1"/>
</dbReference>
<organism evidence="4 5">
    <name type="scientific">Aureobasidium uvarum</name>
    <dbReference type="NCBI Taxonomy" id="2773716"/>
    <lineage>
        <taxon>Eukaryota</taxon>
        <taxon>Fungi</taxon>
        <taxon>Dikarya</taxon>
        <taxon>Ascomycota</taxon>
        <taxon>Pezizomycotina</taxon>
        <taxon>Dothideomycetes</taxon>
        <taxon>Dothideomycetidae</taxon>
        <taxon>Dothideales</taxon>
        <taxon>Saccotheciaceae</taxon>
        <taxon>Aureobasidium</taxon>
    </lineage>
</organism>
<evidence type="ECO:0008006" key="6">
    <source>
        <dbReference type="Google" id="ProtNLM"/>
    </source>
</evidence>
<proteinExistence type="predicted"/>
<feature type="domain" description="Alcohol dehydrogenase iron-type/glycerol dehydrogenase GldA" evidence="2">
    <location>
        <begin position="25"/>
        <end position="187"/>
    </location>
</feature>
<reference evidence="4" key="1">
    <citation type="submission" date="2020-06" db="EMBL/GenBank/DDBJ databases">
        <authorList>
            <person name="Onetto C."/>
        </authorList>
    </citation>
    <scope>NUCLEOTIDE SEQUENCE</scope>
</reference>
<feature type="domain" description="Fe-containing alcohol dehydrogenase-like C-terminal" evidence="3">
    <location>
        <begin position="200"/>
        <end position="400"/>
    </location>
</feature>
<dbReference type="Gene3D" id="1.20.1090.10">
    <property type="entry name" value="Dehydroquinate synthase-like - alpha domain"/>
    <property type="match status" value="1"/>
</dbReference>
<dbReference type="GO" id="GO:0004022">
    <property type="term" value="F:alcohol dehydrogenase (NAD+) activity"/>
    <property type="evidence" value="ECO:0007669"/>
    <property type="project" value="TreeGrafter"/>
</dbReference>
<dbReference type="CDD" id="cd08192">
    <property type="entry name" value="MAR-like"/>
    <property type="match status" value="1"/>
</dbReference>
<dbReference type="EMBL" id="CAINUL010000003">
    <property type="protein sequence ID" value="CAD0108602.1"/>
    <property type="molecule type" value="Genomic_DNA"/>
</dbReference>
<comment type="caution">
    <text evidence="4">The sequence shown here is derived from an EMBL/GenBank/DDBJ whole genome shotgun (WGS) entry which is preliminary data.</text>
</comment>
<dbReference type="OrthoDB" id="339764at2759"/>
<evidence type="ECO:0000256" key="1">
    <source>
        <dbReference type="ARBA" id="ARBA00023002"/>
    </source>
</evidence>
<gene>
    <name evidence="4" type="ORF">AWRI4620_LOCUS2857</name>
</gene>
<dbReference type="GO" id="GO:0005739">
    <property type="term" value="C:mitochondrion"/>
    <property type="evidence" value="ECO:0007669"/>
    <property type="project" value="TreeGrafter"/>
</dbReference>
<dbReference type="Pfam" id="PF25137">
    <property type="entry name" value="ADH_Fe_C"/>
    <property type="match status" value="1"/>
</dbReference>
<name>A0A9N8KFA9_9PEZI</name>
<sequence>MVPSQGVYRYAFPDSPPHISYGIPFHESCAKHVKETFDAKRVYIIASRSLSHETDNIKKLEVALGRKHVVGVRRGMTPHTLWSEVLEIIHEARGAKADLIVTCANNTHQALANNASTPEHLDRLHVNSDTNEERLEINAPTIPIISIPTSLSGGEYTRPGGATDDRNSRKQLFRGPCRGPLLVILDPELTTTTPDSIWLSTGIRSVDHCIEAMCSLESNASADERATRGLQALIPGLLRCKANSRDLDARLACKLGVIDAIGAISVENVPLGGSHGIGHQLGPLGVGHGETSCILLPSVCKYNAHANPSQQAKVCKVFWDDDVVRKVLQIHGLAEETADLGDCLKAIVKELGLPGSLGDVGVTEDKFDMLAENSLSDSCCRTNPIPLKKKHQVLETLRMAM</sequence>
<dbReference type="InterPro" id="IPR001670">
    <property type="entry name" value="ADH_Fe/GldA"/>
</dbReference>
<dbReference type="GO" id="GO:0046872">
    <property type="term" value="F:metal ion binding"/>
    <property type="evidence" value="ECO:0007669"/>
    <property type="project" value="InterPro"/>
</dbReference>
<evidence type="ECO:0000313" key="5">
    <source>
        <dbReference type="Proteomes" id="UP000745764"/>
    </source>
</evidence>
<accession>A0A9N8KFA9</accession>